<evidence type="ECO:0000313" key="3">
    <source>
        <dbReference type="EMBL" id="GGG12953.1"/>
    </source>
</evidence>
<feature type="region of interest" description="Disordered" evidence="1">
    <location>
        <begin position="20"/>
        <end position="43"/>
    </location>
</feature>
<dbReference type="GO" id="GO:0044550">
    <property type="term" value="P:secondary metabolite biosynthetic process"/>
    <property type="evidence" value="ECO:0007669"/>
    <property type="project" value="TreeGrafter"/>
</dbReference>
<dbReference type="EMBL" id="BMCU01000003">
    <property type="protein sequence ID" value="GGG12953.1"/>
    <property type="molecule type" value="Genomic_DNA"/>
</dbReference>
<evidence type="ECO:0000313" key="4">
    <source>
        <dbReference type="Proteomes" id="UP000654257"/>
    </source>
</evidence>
<name>A0A917D4T5_9NOCA</name>
<dbReference type="GO" id="GO:0003824">
    <property type="term" value="F:catalytic activity"/>
    <property type="evidence" value="ECO:0007669"/>
    <property type="project" value="InterPro"/>
</dbReference>
<dbReference type="SUPFAM" id="SSF52777">
    <property type="entry name" value="CoA-dependent acyltransferases"/>
    <property type="match status" value="2"/>
</dbReference>
<accession>A0A917D4T5</accession>
<organism evidence="3 4">
    <name type="scientific">Rhodococcoides trifolii</name>
    <dbReference type="NCBI Taxonomy" id="908250"/>
    <lineage>
        <taxon>Bacteria</taxon>
        <taxon>Bacillati</taxon>
        <taxon>Actinomycetota</taxon>
        <taxon>Actinomycetes</taxon>
        <taxon>Mycobacteriales</taxon>
        <taxon>Nocardiaceae</taxon>
        <taxon>Rhodococcoides</taxon>
    </lineage>
</organism>
<dbReference type="RefSeq" id="WP_188545537.1">
    <property type="nucleotide sequence ID" value="NZ_BMCU01000003.1"/>
</dbReference>
<dbReference type="GO" id="GO:0031177">
    <property type="term" value="F:phosphopantetheine binding"/>
    <property type="evidence" value="ECO:0007669"/>
    <property type="project" value="TreeGrafter"/>
</dbReference>
<reference evidence="3" key="1">
    <citation type="journal article" date="2014" name="Int. J. Syst. Evol. Microbiol.">
        <title>Complete genome sequence of Corynebacterium casei LMG S-19264T (=DSM 44701T), isolated from a smear-ripened cheese.</title>
        <authorList>
            <consortium name="US DOE Joint Genome Institute (JGI-PGF)"/>
            <person name="Walter F."/>
            <person name="Albersmeier A."/>
            <person name="Kalinowski J."/>
            <person name="Ruckert C."/>
        </authorList>
    </citation>
    <scope>NUCLEOTIDE SEQUENCE</scope>
    <source>
        <strain evidence="3">CCM 7905</strain>
    </source>
</reference>
<dbReference type="AlphaFoldDB" id="A0A917D4T5"/>
<dbReference type="PANTHER" id="PTHR45527:SF1">
    <property type="entry name" value="FATTY ACID SYNTHASE"/>
    <property type="match status" value="1"/>
</dbReference>
<comment type="caution">
    <text evidence="3">The sequence shown here is derived from an EMBL/GenBank/DDBJ whole genome shotgun (WGS) entry which is preliminary data.</text>
</comment>
<feature type="domain" description="Condensation" evidence="2">
    <location>
        <begin position="67"/>
        <end position="470"/>
    </location>
</feature>
<protein>
    <recommendedName>
        <fullName evidence="2">Condensation domain-containing protein</fullName>
    </recommendedName>
</protein>
<sequence length="490" mass="53198">MEFTELADYPISAGTITEWIPSVGPHASTPETAGWQDDPRPTSHVHEAHLRRTLANPTAGRESWLGTAFECPGPLDKKAFRAAVLAWIDRHEGMRTNASIDPDSGVLTRVTAPVGATDIWVIEQDTTTRSDEVFEHLQHLFDEYTSPLAWPSYAFVTLEPTSGSVADRPSDHPQDTFTVFFAADHSIIDGLSVVLIAHELTMLYEEARTGEPAGLFGTRSYLDFGVAERAAIAGVGRDHVAVAEWRRFFDHCGGTFPPFPGDIGDPRGRVAPQGGLSAWILDSREADAFSIACRKLGQGFFAGLMAAMALAALQSSGSTRFATVTPVHTRYDPSWAASLGWFVGVSPLAFDVDESDTFGDVISRAQSEVARVKDVARIPLDVVMDRLAIQSDPEFVVSFMDVRFAPHADRWPSINARALRSRKYDHDVYVWLNRTPQGLNIAVRFPSTEQASSAVHTFVGALRSVLNTVSATGTATTVRPSSDGAVVTGG</sequence>
<dbReference type="Pfam" id="PF00668">
    <property type="entry name" value="Condensation"/>
    <property type="match status" value="1"/>
</dbReference>
<dbReference type="Gene3D" id="3.30.559.30">
    <property type="entry name" value="Nonribosomal peptide synthetase, condensation domain"/>
    <property type="match status" value="1"/>
</dbReference>
<dbReference type="GO" id="GO:0005737">
    <property type="term" value="C:cytoplasm"/>
    <property type="evidence" value="ECO:0007669"/>
    <property type="project" value="TreeGrafter"/>
</dbReference>
<reference evidence="3" key="2">
    <citation type="submission" date="2020-09" db="EMBL/GenBank/DDBJ databases">
        <authorList>
            <person name="Sun Q."/>
            <person name="Sedlacek I."/>
        </authorList>
    </citation>
    <scope>NUCLEOTIDE SEQUENCE</scope>
    <source>
        <strain evidence="3">CCM 7905</strain>
    </source>
</reference>
<dbReference type="InterPro" id="IPR023213">
    <property type="entry name" value="CAT-like_dom_sf"/>
</dbReference>
<dbReference type="GO" id="GO:0043041">
    <property type="term" value="P:amino acid activation for nonribosomal peptide biosynthetic process"/>
    <property type="evidence" value="ECO:0007669"/>
    <property type="project" value="TreeGrafter"/>
</dbReference>
<dbReference type="Proteomes" id="UP000654257">
    <property type="component" value="Unassembled WGS sequence"/>
</dbReference>
<gene>
    <name evidence="3" type="ORF">GCM10007304_28670</name>
</gene>
<dbReference type="GO" id="GO:0008610">
    <property type="term" value="P:lipid biosynthetic process"/>
    <property type="evidence" value="ECO:0007669"/>
    <property type="project" value="UniProtKB-ARBA"/>
</dbReference>
<evidence type="ECO:0000256" key="1">
    <source>
        <dbReference type="SAM" id="MobiDB-lite"/>
    </source>
</evidence>
<proteinExistence type="predicted"/>
<dbReference type="Gene3D" id="3.30.559.10">
    <property type="entry name" value="Chloramphenicol acetyltransferase-like domain"/>
    <property type="match status" value="1"/>
</dbReference>
<evidence type="ECO:0000259" key="2">
    <source>
        <dbReference type="Pfam" id="PF00668"/>
    </source>
</evidence>
<keyword evidence="4" id="KW-1185">Reference proteome</keyword>
<dbReference type="PANTHER" id="PTHR45527">
    <property type="entry name" value="NONRIBOSOMAL PEPTIDE SYNTHETASE"/>
    <property type="match status" value="1"/>
</dbReference>
<dbReference type="InterPro" id="IPR001242">
    <property type="entry name" value="Condensation_dom"/>
</dbReference>